<dbReference type="FunFam" id="3.30.160.60:FF:000912">
    <property type="entry name" value="Zinc finger protein 660"/>
    <property type="match status" value="2"/>
</dbReference>
<dbReference type="Gene3D" id="3.30.160.60">
    <property type="entry name" value="Classic Zinc Finger"/>
    <property type="match status" value="12"/>
</dbReference>
<dbReference type="SMART" id="SM00355">
    <property type="entry name" value="ZnF_C2H2"/>
    <property type="match status" value="12"/>
</dbReference>
<feature type="region of interest" description="Disordered" evidence="12">
    <location>
        <begin position="354"/>
        <end position="401"/>
    </location>
</feature>
<dbReference type="FunFam" id="3.30.160.60:FF:001506">
    <property type="entry name" value="Zinc finger protein"/>
    <property type="match status" value="1"/>
</dbReference>
<feature type="domain" description="C2H2-type" evidence="14">
    <location>
        <begin position="249"/>
        <end position="276"/>
    </location>
</feature>
<evidence type="ECO:0000256" key="5">
    <source>
        <dbReference type="ARBA" id="ARBA00022771"/>
    </source>
</evidence>
<feature type="domain" description="C2H2-type" evidence="14">
    <location>
        <begin position="277"/>
        <end position="304"/>
    </location>
</feature>
<evidence type="ECO:0000256" key="10">
    <source>
        <dbReference type="ARBA" id="ARBA00023242"/>
    </source>
</evidence>
<keyword evidence="8" id="KW-0238">DNA-binding</keyword>
<keyword evidence="4" id="KW-0677">Repeat</keyword>
<feature type="domain" description="C2H2-type" evidence="14">
    <location>
        <begin position="467"/>
        <end position="494"/>
    </location>
</feature>
<dbReference type="InterPro" id="IPR036236">
    <property type="entry name" value="Znf_C2H2_sf"/>
</dbReference>
<keyword evidence="5 11" id="KW-0863">Zinc-finger</keyword>
<keyword evidence="16" id="KW-1185">Reference proteome</keyword>
<keyword evidence="13" id="KW-1133">Transmembrane helix</keyword>
<dbReference type="GO" id="GO:0005634">
    <property type="term" value="C:nucleus"/>
    <property type="evidence" value="ECO:0007669"/>
    <property type="project" value="UniProtKB-SubCell"/>
</dbReference>
<feature type="region of interest" description="Disordered" evidence="12">
    <location>
        <begin position="139"/>
        <end position="190"/>
    </location>
</feature>
<feature type="domain" description="C2H2-type" evidence="14">
    <location>
        <begin position="439"/>
        <end position="466"/>
    </location>
</feature>
<dbReference type="PANTHER" id="PTHR16515:SF49">
    <property type="entry name" value="GASTRULA ZINC FINGER PROTEIN XLCGF49.1-LIKE-RELATED"/>
    <property type="match status" value="1"/>
</dbReference>
<evidence type="ECO:0000256" key="8">
    <source>
        <dbReference type="ARBA" id="ARBA00023125"/>
    </source>
</evidence>
<feature type="domain" description="C2H2-type" evidence="14">
    <location>
        <begin position="305"/>
        <end position="332"/>
    </location>
</feature>
<feature type="domain" description="C2H2-type" evidence="14">
    <location>
        <begin position="193"/>
        <end position="220"/>
    </location>
</feature>
<dbReference type="FunFam" id="3.30.160.60:FF:000512">
    <property type="entry name" value="zinc finger protein 197 isoform X1"/>
    <property type="match status" value="1"/>
</dbReference>
<evidence type="ECO:0000256" key="9">
    <source>
        <dbReference type="ARBA" id="ARBA00023163"/>
    </source>
</evidence>
<evidence type="ECO:0000256" key="1">
    <source>
        <dbReference type="ARBA" id="ARBA00004123"/>
    </source>
</evidence>
<feature type="domain" description="C2H2-type" evidence="14">
    <location>
        <begin position="523"/>
        <end position="550"/>
    </location>
</feature>
<dbReference type="InParanoid" id="A0A3Q1FZH4"/>
<dbReference type="GeneTree" id="ENSGT01150000286952"/>
<keyword evidence="7" id="KW-0805">Transcription regulation</keyword>
<protein>
    <recommendedName>
        <fullName evidence="14">C2H2-type domain-containing protein</fullName>
    </recommendedName>
</protein>
<feature type="compositionally biased region" description="Basic and acidic residues" evidence="12">
    <location>
        <begin position="354"/>
        <end position="371"/>
    </location>
</feature>
<evidence type="ECO:0000313" key="16">
    <source>
        <dbReference type="Proteomes" id="UP000257200"/>
    </source>
</evidence>
<feature type="transmembrane region" description="Helical" evidence="13">
    <location>
        <begin position="602"/>
        <end position="626"/>
    </location>
</feature>
<evidence type="ECO:0000256" key="7">
    <source>
        <dbReference type="ARBA" id="ARBA00023015"/>
    </source>
</evidence>
<feature type="domain" description="C2H2-type" evidence="14">
    <location>
        <begin position="551"/>
        <end position="578"/>
    </location>
</feature>
<comment type="subcellular location">
    <subcellularLocation>
        <location evidence="1">Nucleus</location>
    </subcellularLocation>
</comment>
<proteinExistence type="inferred from homology"/>
<keyword evidence="13" id="KW-0812">Transmembrane</keyword>
<dbReference type="FunFam" id="3.30.160.60:FF:002343">
    <property type="entry name" value="Zinc finger protein 33A"/>
    <property type="match status" value="1"/>
</dbReference>
<dbReference type="SUPFAM" id="SSF57667">
    <property type="entry name" value="beta-beta-alpha zinc fingers"/>
    <property type="match status" value="6"/>
</dbReference>
<evidence type="ECO:0000256" key="4">
    <source>
        <dbReference type="ARBA" id="ARBA00022737"/>
    </source>
</evidence>
<evidence type="ECO:0000256" key="11">
    <source>
        <dbReference type="PROSITE-ProRule" id="PRU00042"/>
    </source>
</evidence>
<evidence type="ECO:0000313" key="15">
    <source>
        <dbReference type="Ensembl" id="ENSAPOP00000021869.1"/>
    </source>
</evidence>
<accession>A0A3Q1FZH4</accession>
<dbReference type="AlphaFoldDB" id="A0A3Q1FZH4"/>
<feature type="domain" description="C2H2-type" evidence="14">
    <location>
        <begin position="333"/>
        <end position="360"/>
    </location>
</feature>
<comment type="similarity">
    <text evidence="2">Belongs to the krueppel C2H2-type zinc-finger protein family.</text>
</comment>
<evidence type="ECO:0000256" key="12">
    <source>
        <dbReference type="SAM" id="MobiDB-lite"/>
    </source>
</evidence>
<dbReference type="Proteomes" id="UP000257200">
    <property type="component" value="Unplaced"/>
</dbReference>
<evidence type="ECO:0000256" key="6">
    <source>
        <dbReference type="ARBA" id="ARBA00022833"/>
    </source>
</evidence>
<keyword evidence="9" id="KW-0804">Transcription</keyword>
<dbReference type="GO" id="GO:0045596">
    <property type="term" value="P:negative regulation of cell differentiation"/>
    <property type="evidence" value="ECO:0007669"/>
    <property type="project" value="UniProtKB-ARBA"/>
</dbReference>
<dbReference type="GO" id="GO:0008270">
    <property type="term" value="F:zinc ion binding"/>
    <property type="evidence" value="ECO:0007669"/>
    <property type="project" value="UniProtKB-KW"/>
</dbReference>
<dbReference type="InterPro" id="IPR050331">
    <property type="entry name" value="Zinc_finger"/>
</dbReference>
<dbReference type="PROSITE" id="PS00028">
    <property type="entry name" value="ZINC_FINGER_C2H2_1"/>
    <property type="match status" value="12"/>
</dbReference>
<dbReference type="GO" id="GO:0010468">
    <property type="term" value="P:regulation of gene expression"/>
    <property type="evidence" value="ECO:0007669"/>
    <property type="project" value="TreeGrafter"/>
</dbReference>
<dbReference type="PANTHER" id="PTHR16515">
    <property type="entry name" value="PR DOMAIN ZINC FINGER PROTEIN"/>
    <property type="match status" value="1"/>
</dbReference>
<feature type="domain" description="C2H2-type" evidence="14">
    <location>
        <begin position="411"/>
        <end position="438"/>
    </location>
</feature>
<sequence length="687" mass="79028">MRIYLLRYVFFLSPLNYNFFFVPLDLLQQHVCTDQVTLADRLACNQERRSSLDQEEPDPPQIKEEDKDLWNSIGREYPEFPQIKEEQEDLCTLMDGEQLVLKVETDIFMVTPTYKESDHRELDQSSYQLLSHNFRVAESPDNEQSHHTHSGSIKNAETKAKKTHHKNRSHNNDRDNSSLSGSHSDPGRSKKCVECDACGKAFKDRSQLNRHFKIHTGVKPYACSTCGKRFYAISPMRCHERIHTGEKLYPCKICKKKFSTNSHLKVHFRIHTGEKQYSCELCGKSFRQSSGLNVHMRTHTGEKKHSCKICGKKFGQNSHVIVHMRTHTGEKLYFCKICGKSFSQNSHLIVHVKTHTESDHSEADPNSEHFLSHNSPVTLKQKKRNSSHSNNVDNSPVSESQCDADTEKKSVKCGVCGKTFKFMCYLKKHYLSHTGEKPYICETCGTCFSQSGSLKLHRITHTGEKPYPCEICGKNFTLSRSLKIHMRLHTGEKPYPCETCGKRFTLSHGLKNHMRIHTDEKPYACEICGKSFNYSAYLKVHMTSHTGEKPYSCTFCEKRFCYPSALRKHIRIHTGERPYRSFFLSSKTFSFKHTKHSRYTVAFFWIVSFNLNVFSPLMLGLLYSFIDEDRILSLQILNGMDDLFNTGSHADGISAWETEVGWSRFGEESSYLLLCGQAHSLEATANF</sequence>
<dbReference type="STRING" id="80966.ENSAPOP00000021869"/>
<dbReference type="FunFam" id="3.30.160.60:FF:000352">
    <property type="entry name" value="zinc finger protein 3 homolog"/>
    <property type="match status" value="1"/>
</dbReference>
<feature type="compositionally biased region" description="Polar residues" evidence="12">
    <location>
        <begin position="387"/>
        <end position="401"/>
    </location>
</feature>
<keyword evidence="10" id="KW-0539">Nucleus</keyword>
<feature type="domain" description="C2H2-type" evidence="14">
    <location>
        <begin position="495"/>
        <end position="522"/>
    </location>
</feature>
<dbReference type="Ensembl" id="ENSAPOT00000015213.1">
    <property type="protein sequence ID" value="ENSAPOP00000021869.1"/>
    <property type="gene ID" value="ENSAPOG00000002691.1"/>
</dbReference>
<dbReference type="PROSITE" id="PS50157">
    <property type="entry name" value="ZINC_FINGER_C2H2_2"/>
    <property type="match status" value="12"/>
</dbReference>
<organism evidence="15 16">
    <name type="scientific">Acanthochromis polyacanthus</name>
    <name type="common">spiny chromis</name>
    <dbReference type="NCBI Taxonomy" id="80966"/>
    <lineage>
        <taxon>Eukaryota</taxon>
        <taxon>Metazoa</taxon>
        <taxon>Chordata</taxon>
        <taxon>Craniata</taxon>
        <taxon>Vertebrata</taxon>
        <taxon>Euteleostomi</taxon>
        <taxon>Actinopterygii</taxon>
        <taxon>Neopterygii</taxon>
        <taxon>Teleostei</taxon>
        <taxon>Neoteleostei</taxon>
        <taxon>Acanthomorphata</taxon>
        <taxon>Ovalentaria</taxon>
        <taxon>Pomacentridae</taxon>
        <taxon>Acanthochromis</taxon>
    </lineage>
</organism>
<feature type="domain" description="C2H2-type" evidence="14">
    <location>
        <begin position="221"/>
        <end position="248"/>
    </location>
</feature>
<dbReference type="FunFam" id="3.30.160.60:FF:000534">
    <property type="entry name" value="zinc finger protein 674"/>
    <property type="match status" value="1"/>
</dbReference>
<evidence type="ECO:0000256" key="3">
    <source>
        <dbReference type="ARBA" id="ARBA00022723"/>
    </source>
</evidence>
<keyword evidence="13" id="KW-0472">Membrane</keyword>
<dbReference type="FunFam" id="3.30.160.60:FF:000733">
    <property type="entry name" value="Zinc finger protein 236 variant"/>
    <property type="match status" value="1"/>
</dbReference>
<dbReference type="FunFam" id="3.30.160.60:FF:000295">
    <property type="entry name" value="zinc finger protein 19"/>
    <property type="match status" value="1"/>
</dbReference>
<keyword evidence="3" id="KW-0479">Metal-binding</keyword>
<dbReference type="GO" id="GO:0003677">
    <property type="term" value="F:DNA binding"/>
    <property type="evidence" value="ECO:0007669"/>
    <property type="project" value="UniProtKB-KW"/>
</dbReference>
<evidence type="ECO:0000259" key="14">
    <source>
        <dbReference type="PROSITE" id="PS50157"/>
    </source>
</evidence>
<dbReference type="Pfam" id="PF00096">
    <property type="entry name" value="zf-C2H2"/>
    <property type="match status" value="10"/>
</dbReference>
<keyword evidence="6" id="KW-0862">Zinc</keyword>
<dbReference type="FunFam" id="3.30.160.60:FF:001119">
    <property type="entry name" value="zinc finger protein 408"/>
    <property type="match status" value="1"/>
</dbReference>
<reference evidence="15" key="1">
    <citation type="submission" date="2025-08" db="UniProtKB">
        <authorList>
            <consortium name="Ensembl"/>
        </authorList>
    </citation>
    <scope>IDENTIFICATION</scope>
</reference>
<dbReference type="FunFam" id="3.30.160.60:FF:001498">
    <property type="entry name" value="Zinc finger protein 404"/>
    <property type="match status" value="1"/>
</dbReference>
<evidence type="ECO:0000256" key="2">
    <source>
        <dbReference type="ARBA" id="ARBA00006991"/>
    </source>
</evidence>
<evidence type="ECO:0000256" key="13">
    <source>
        <dbReference type="SAM" id="Phobius"/>
    </source>
</evidence>
<dbReference type="InterPro" id="IPR013087">
    <property type="entry name" value="Znf_C2H2_type"/>
</dbReference>
<reference evidence="15" key="2">
    <citation type="submission" date="2025-09" db="UniProtKB">
        <authorList>
            <consortium name="Ensembl"/>
        </authorList>
    </citation>
    <scope>IDENTIFICATION</scope>
</reference>
<name>A0A3Q1FZH4_9TELE</name>